<dbReference type="Gene3D" id="2.40.50.180">
    <property type="entry name" value="CheA-289, Domain 4"/>
    <property type="match status" value="1"/>
</dbReference>
<dbReference type="GO" id="GO:0006935">
    <property type="term" value="P:chemotaxis"/>
    <property type="evidence" value="ECO:0007669"/>
    <property type="project" value="InterPro"/>
</dbReference>
<dbReference type="EMBL" id="AAQH01000021">
    <property type="protein sequence ID" value="EAT11225.1"/>
    <property type="molecule type" value="Genomic_DNA"/>
</dbReference>
<dbReference type="InterPro" id="IPR002545">
    <property type="entry name" value="CheW-lke_dom"/>
</dbReference>
<comment type="caution">
    <text evidence="2">The sequence shown here is derived from an EMBL/GenBank/DDBJ whole genome shotgun (WGS) entry which is preliminary data.</text>
</comment>
<keyword evidence="3" id="KW-1185">Reference proteome</keyword>
<dbReference type="GO" id="GO:0007165">
    <property type="term" value="P:signal transduction"/>
    <property type="evidence" value="ECO:0007669"/>
    <property type="project" value="InterPro"/>
</dbReference>
<gene>
    <name evidence="2" type="ORF">RED65_07349</name>
</gene>
<name>Q1MZ03_9GAMM</name>
<dbReference type="Proteomes" id="UP000004263">
    <property type="component" value="Unassembled WGS sequence"/>
</dbReference>
<dbReference type="HOGENOM" id="CLU_128728_0_0_6"/>
<organism evidence="2 3">
    <name type="scientific">Bermanella marisrubri</name>
    <dbReference type="NCBI Taxonomy" id="207949"/>
    <lineage>
        <taxon>Bacteria</taxon>
        <taxon>Pseudomonadati</taxon>
        <taxon>Pseudomonadota</taxon>
        <taxon>Gammaproteobacteria</taxon>
        <taxon>Oceanospirillales</taxon>
        <taxon>Oceanospirillaceae</taxon>
        <taxon>Bermanella</taxon>
    </lineage>
</organism>
<dbReference type="SMART" id="SM00260">
    <property type="entry name" value="CheW"/>
    <property type="match status" value="1"/>
</dbReference>
<dbReference type="PROSITE" id="PS50851">
    <property type="entry name" value="CHEW"/>
    <property type="match status" value="1"/>
</dbReference>
<dbReference type="AlphaFoldDB" id="Q1MZ03"/>
<dbReference type="Gene3D" id="2.30.30.40">
    <property type="entry name" value="SH3 Domains"/>
    <property type="match status" value="1"/>
</dbReference>
<evidence type="ECO:0000313" key="3">
    <source>
        <dbReference type="Proteomes" id="UP000004263"/>
    </source>
</evidence>
<reference evidence="2 3" key="1">
    <citation type="submission" date="2006-03" db="EMBL/GenBank/DDBJ databases">
        <authorList>
            <person name="Pinhassi J."/>
            <person name="Pedros-Alio C."/>
            <person name="Ferriera S."/>
            <person name="Johnson J."/>
            <person name="Kravitz S."/>
            <person name="Halpern A."/>
            <person name="Remington K."/>
            <person name="Beeson K."/>
            <person name="Tran B."/>
            <person name="Rogers Y.-H."/>
            <person name="Friedman R."/>
            <person name="Venter J.C."/>
        </authorList>
    </citation>
    <scope>NUCLEOTIDE SEQUENCE [LARGE SCALE GENOMIC DNA]</scope>
    <source>
        <strain evidence="2 3">RED65</strain>
    </source>
</reference>
<protein>
    <submittedName>
        <fullName evidence="2">Protein containing CheW-like domain</fullName>
    </submittedName>
</protein>
<dbReference type="SUPFAM" id="SSF50341">
    <property type="entry name" value="CheW-like"/>
    <property type="match status" value="1"/>
</dbReference>
<dbReference type="RefSeq" id="WP_007016694.1">
    <property type="nucleotide sequence ID" value="NZ_AAQH01000021.1"/>
</dbReference>
<proteinExistence type="predicted"/>
<evidence type="ECO:0000313" key="2">
    <source>
        <dbReference type="EMBL" id="EAT11225.1"/>
    </source>
</evidence>
<dbReference type="Pfam" id="PF01584">
    <property type="entry name" value="CheW"/>
    <property type="match status" value="1"/>
</dbReference>
<dbReference type="InterPro" id="IPR036061">
    <property type="entry name" value="CheW-like_dom_sf"/>
</dbReference>
<dbReference type="OrthoDB" id="5765252at2"/>
<feature type="domain" description="CheW-like" evidence="1">
    <location>
        <begin position="13"/>
        <end position="156"/>
    </location>
</feature>
<sequence length="160" mass="17430">MQHLSNDNAQDTALSCLLIPMQASRLVLPNVTVAELIPFHGPTPNDEVASWLMGTIEWRGVDVPVINFEEYCGQKAGSQGQDRRIAIINAPHGEAGKLRFFGIVTQGLPSLVKLEQTAIKENQTAVLEKGHKMAVTLETGHGIIPDIDALEAAITEQPWQ</sequence>
<evidence type="ECO:0000259" key="1">
    <source>
        <dbReference type="PROSITE" id="PS50851"/>
    </source>
</evidence>
<accession>Q1MZ03</accession>
<dbReference type="STRING" id="207949.RED65_07349"/>